<evidence type="ECO:0000313" key="3">
    <source>
        <dbReference type="Proteomes" id="UP000788993"/>
    </source>
</evidence>
<name>A0A9P8NWK6_9ASCO</name>
<keyword evidence="3" id="KW-1185">Reference proteome</keyword>
<sequence>MSLDSKEQPPSYFEAVGETSTATHSTPSVQRERPIQEIVSKQCRCRGSPRGLHRGCRRNLGAGTVYGHPHRGGLVGLAIMGVGYAIDKISEKKARNILPGDPKLGGVLCPKCKGQGIRDDDLVCVTCQGYGRIGK</sequence>
<feature type="compositionally biased region" description="Polar residues" evidence="1">
    <location>
        <begin position="18"/>
        <end position="29"/>
    </location>
</feature>
<reference evidence="2" key="2">
    <citation type="submission" date="2021-01" db="EMBL/GenBank/DDBJ databases">
        <authorList>
            <person name="Schikora-Tamarit M.A."/>
        </authorList>
    </citation>
    <scope>NUCLEOTIDE SEQUENCE</scope>
    <source>
        <strain evidence="2">NCAIM Y.01608</strain>
    </source>
</reference>
<evidence type="ECO:0000256" key="1">
    <source>
        <dbReference type="SAM" id="MobiDB-lite"/>
    </source>
</evidence>
<gene>
    <name evidence="2" type="ORF">OGATHE_005264</name>
</gene>
<organism evidence="2 3">
    <name type="scientific">Ogataea polymorpha</name>
    <dbReference type="NCBI Taxonomy" id="460523"/>
    <lineage>
        <taxon>Eukaryota</taxon>
        <taxon>Fungi</taxon>
        <taxon>Dikarya</taxon>
        <taxon>Ascomycota</taxon>
        <taxon>Saccharomycotina</taxon>
        <taxon>Pichiomycetes</taxon>
        <taxon>Pichiales</taxon>
        <taxon>Pichiaceae</taxon>
        <taxon>Ogataea</taxon>
    </lineage>
</organism>
<protein>
    <submittedName>
        <fullName evidence="2">Uncharacterized protein</fullName>
    </submittedName>
</protein>
<dbReference type="EMBL" id="JAEUBD010001468">
    <property type="protein sequence ID" value="KAH3660932.1"/>
    <property type="molecule type" value="Genomic_DNA"/>
</dbReference>
<proteinExistence type="predicted"/>
<evidence type="ECO:0000313" key="2">
    <source>
        <dbReference type="EMBL" id="KAH3660932.1"/>
    </source>
</evidence>
<dbReference type="Proteomes" id="UP000788993">
    <property type="component" value="Unassembled WGS sequence"/>
</dbReference>
<feature type="region of interest" description="Disordered" evidence="1">
    <location>
        <begin position="1"/>
        <end position="33"/>
    </location>
</feature>
<comment type="caution">
    <text evidence="2">The sequence shown here is derived from an EMBL/GenBank/DDBJ whole genome shotgun (WGS) entry which is preliminary data.</text>
</comment>
<accession>A0A9P8NWK6</accession>
<dbReference type="AlphaFoldDB" id="A0A9P8NWK6"/>
<reference evidence="2" key="1">
    <citation type="journal article" date="2021" name="Open Biol.">
        <title>Shared evolutionary footprints suggest mitochondrial oxidative damage underlies multiple complex I losses in fungi.</title>
        <authorList>
            <person name="Schikora-Tamarit M.A."/>
            <person name="Marcet-Houben M."/>
            <person name="Nosek J."/>
            <person name="Gabaldon T."/>
        </authorList>
    </citation>
    <scope>NUCLEOTIDE SEQUENCE</scope>
    <source>
        <strain evidence="2">NCAIM Y.01608</strain>
    </source>
</reference>